<protein>
    <submittedName>
        <fullName evidence="1">Uncharacterized protein</fullName>
    </submittedName>
</protein>
<sequence length="249" mass="28398">SARLSSAGEDIMAEAFTVSLHNTSGTISQYFANNIMRLLEKDLREPHLDVLIALALGHNKLSDIAKCLGKKSRGGLSAKLARLIELDMVYKNGVFYGIQDGVFGFWLRTVYHKRKTSLVDDVVNMASDFKETVKSDIGDYRRENQKDVPERMKELFLLFNGETVGIGKKHRKLPRFAKIELQKYSNCTDLVSYQEPNRYWICEIRRGRVDESDISDFIERYSPMRERIAKKICVAPEGIDANALLLAKE</sequence>
<dbReference type="EMBL" id="BARS01044165">
    <property type="protein sequence ID" value="GAG33245.1"/>
    <property type="molecule type" value="Genomic_DNA"/>
</dbReference>
<reference evidence="1" key="1">
    <citation type="journal article" date="2014" name="Front. Microbiol.">
        <title>High frequency of phylogenetically diverse reductive dehalogenase-homologous genes in deep subseafloor sedimentary metagenomes.</title>
        <authorList>
            <person name="Kawai M."/>
            <person name="Futagami T."/>
            <person name="Toyoda A."/>
            <person name="Takaki Y."/>
            <person name="Nishi S."/>
            <person name="Hori S."/>
            <person name="Arai W."/>
            <person name="Tsubouchi T."/>
            <person name="Morono Y."/>
            <person name="Uchiyama I."/>
            <person name="Ito T."/>
            <person name="Fujiyama A."/>
            <person name="Inagaki F."/>
            <person name="Takami H."/>
        </authorList>
    </citation>
    <scope>NUCLEOTIDE SEQUENCE</scope>
    <source>
        <strain evidence="1">Expedition CK06-06</strain>
    </source>
</reference>
<dbReference type="AlphaFoldDB" id="X0WRF1"/>
<accession>X0WRF1</accession>
<evidence type="ECO:0000313" key="1">
    <source>
        <dbReference type="EMBL" id="GAG33245.1"/>
    </source>
</evidence>
<proteinExistence type="predicted"/>
<name>X0WRF1_9ZZZZ</name>
<feature type="non-terminal residue" evidence="1">
    <location>
        <position position="1"/>
    </location>
</feature>
<gene>
    <name evidence="1" type="ORF">S01H1_66771</name>
</gene>
<organism evidence="1">
    <name type="scientific">marine sediment metagenome</name>
    <dbReference type="NCBI Taxonomy" id="412755"/>
    <lineage>
        <taxon>unclassified sequences</taxon>
        <taxon>metagenomes</taxon>
        <taxon>ecological metagenomes</taxon>
    </lineage>
</organism>
<comment type="caution">
    <text evidence="1">The sequence shown here is derived from an EMBL/GenBank/DDBJ whole genome shotgun (WGS) entry which is preliminary data.</text>
</comment>
<feature type="non-terminal residue" evidence="1">
    <location>
        <position position="249"/>
    </location>
</feature>